<dbReference type="Proteomes" id="UP000001054">
    <property type="component" value="Plasmid pNGR234b"/>
</dbReference>
<accession>C3KMV5</accession>
<proteinExistence type="predicted"/>
<dbReference type="PATRIC" id="fig|394.7.peg.498"/>
<reference evidence="1 2" key="2">
    <citation type="journal article" date="2009" name="Appl. Environ. Microbiol.">
        <title>Rhizobium sp. strain NGR234 possesses a remarkable number of secretion systems.</title>
        <authorList>
            <person name="Schmeisser C."/>
            <person name="Liesegang H."/>
            <person name="Krysciak D."/>
            <person name="Bakkou N."/>
            <person name="Le Quere A."/>
            <person name="Wollherr A."/>
            <person name="Heinemeyer I."/>
            <person name="Morgenstern B."/>
            <person name="Pommerening-Roeser A."/>
            <person name="Flores M."/>
            <person name="Palacios R."/>
            <person name="Brenner S."/>
            <person name="Gottschalk G."/>
            <person name="Schmitz R.A."/>
            <person name="Broughton W.J."/>
            <person name="Perret X."/>
            <person name="Strittmatter A.W."/>
            <person name="Streit W.R."/>
        </authorList>
    </citation>
    <scope>NUCLEOTIDE SEQUENCE [LARGE SCALE GENOMIC DNA]</scope>
    <source>
        <strain evidence="2">NBRC 101917 / NGR234</strain>
    </source>
</reference>
<gene>
    <name evidence="1" type="ordered locus">NGR_b00550</name>
</gene>
<protein>
    <submittedName>
        <fullName evidence="1">Uncharacterized protein</fullName>
    </submittedName>
</protein>
<dbReference type="EMBL" id="CP000874">
    <property type="protein sequence ID" value="ACP21528.1"/>
    <property type="molecule type" value="Genomic_DNA"/>
</dbReference>
<geneLocation type="plasmid" evidence="2">
    <name>sym pNGR234b</name>
</geneLocation>
<evidence type="ECO:0000313" key="1">
    <source>
        <dbReference type="EMBL" id="ACP21528.1"/>
    </source>
</evidence>
<evidence type="ECO:0000313" key="2">
    <source>
        <dbReference type="Proteomes" id="UP000001054"/>
    </source>
</evidence>
<organism evidence="1 2">
    <name type="scientific">Sinorhizobium fredii (strain NBRC 101917 / NGR234)</name>
    <dbReference type="NCBI Taxonomy" id="394"/>
    <lineage>
        <taxon>Bacteria</taxon>
        <taxon>Pseudomonadati</taxon>
        <taxon>Pseudomonadota</taxon>
        <taxon>Alphaproteobacteria</taxon>
        <taxon>Hyphomicrobiales</taxon>
        <taxon>Rhizobiaceae</taxon>
        <taxon>Sinorhizobium/Ensifer group</taxon>
        <taxon>Sinorhizobium</taxon>
    </lineage>
</organism>
<sequence length="130" mass="13731">MPVGGRRSSTDTVELTSPTRDPCFAVIVAVYKDLRSSAVGKMSVVAVKVLSTVNAPYGTALSAEQLASKISDPASAVDFDPSAFSFFSEVDEDLQNSFLDEMHVDPSIAANLAREFSALAGYLLPLARAA</sequence>
<name>C3KMV5_SINFN</name>
<dbReference type="HOGENOM" id="CLU_1936407_0_0_5"/>
<reference evidence="2" key="1">
    <citation type="journal article" date="2004" name="J. Bacteriol.">
        <title>An evolutionary hot spot: the pNGR234b replicon of Rhizobium sp. strain NGR234.</title>
        <authorList>
            <person name="Streit W.R."/>
            <person name="Schmitz R.A."/>
            <person name="Perret X."/>
            <person name="Staehelin C."/>
            <person name="Deakin W.J."/>
            <person name="Raasch C."/>
            <person name="Liesegang H."/>
            <person name="Broughton W.J."/>
        </authorList>
    </citation>
    <scope>NUCLEOTIDE SEQUENCE [LARGE SCALE GENOMIC DNA]</scope>
    <source>
        <strain evidence="2">NBRC 101917 / NGR234</strain>
    </source>
</reference>
<keyword evidence="2" id="KW-1185">Reference proteome</keyword>
<dbReference type="AlphaFoldDB" id="C3KMV5"/>
<dbReference type="KEGG" id="rhi:NGR_b00550"/>
<keyword evidence="1" id="KW-0614">Plasmid</keyword>
<dbReference type="OrthoDB" id="7474776at2"/>